<feature type="transmembrane region" description="Helical" evidence="6">
    <location>
        <begin position="186"/>
        <end position="206"/>
    </location>
</feature>
<feature type="transmembrane region" description="Helical" evidence="6">
    <location>
        <begin position="325"/>
        <end position="345"/>
    </location>
</feature>
<dbReference type="AlphaFoldDB" id="A0A937FFE6"/>
<feature type="transmembrane region" description="Helical" evidence="6">
    <location>
        <begin position="150"/>
        <end position="174"/>
    </location>
</feature>
<feature type="transmembrane region" description="Helical" evidence="6">
    <location>
        <begin position="357"/>
        <end position="379"/>
    </location>
</feature>
<gene>
    <name evidence="7" type="ORF">JK634_11120</name>
</gene>
<reference evidence="7" key="1">
    <citation type="submission" date="2021-01" db="EMBL/GenBank/DDBJ databases">
        <title>Genome public.</title>
        <authorList>
            <person name="Liu C."/>
            <person name="Sun Q."/>
        </authorList>
    </citation>
    <scope>NUCLEOTIDE SEQUENCE</scope>
    <source>
        <strain evidence="7">YIM B02565</strain>
    </source>
</reference>
<feature type="transmembrane region" description="Helical" evidence="6">
    <location>
        <begin position="284"/>
        <end position="304"/>
    </location>
</feature>
<dbReference type="Proteomes" id="UP000623681">
    <property type="component" value="Unassembled WGS sequence"/>
</dbReference>
<keyword evidence="4 6" id="KW-1133">Transmembrane helix</keyword>
<evidence type="ECO:0000256" key="4">
    <source>
        <dbReference type="ARBA" id="ARBA00022989"/>
    </source>
</evidence>
<keyword evidence="3 6" id="KW-0812">Transmembrane</keyword>
<accession>A0A937FFE6</accession>
<comment type="caution">
    <text evidence="7">The sequence shown here is derived from an EMBL/GenBank/DDBJ whole genome shotgun (WGS) entry which is preliminary data.</text>
</comment>
<evidence type="ECO:0000256" key="1">
    <source>
        <dbReference type="ARBA" id="ARBA00004651"/>
    </source>
</evidence>
<evidence type="ECO:0000256" key="2">
    <source>
        <dbReference type="ARBA" id="ARBA00022475"/>
    </source>
</evidence>
<dbReference type="Pfam" id="PF01943">
    <property type="entry name" value="Polysacc_synt"/>
    <property type="match status" value="1"/>
</dbReference>
<dbReference type="GO" id="GO:0005886">
    <property type="term" value="C:plasma membrane"/>
    <property type="evidence" value="ECO:0007669"/>
    <property type="project" value="UniProtKB-SubCell"/>
</dbReference>
<evidence type="ECO:0000256" key="6">
    <source>
        <dbReference type="SAM" id="Phobius"/>
    </source>
</evidence>
<feature type="transmembrane region" description="Helical" evidence="6">
    <location>
        <begin position="483"/>
        <end position="503"/>
    </location>
</feature>
<feature type="transmembrane region" description="Helical" evidence="6">
    <location>
        <begin position="12"/>
        <end position="30"/>
    </location>
</feature>
<dbReference type="EMBL" id="JAESWA010000022">
    <property type="protein sequence ID" value="MBL4932359.1"/>
    <property type="molecule type" value="Genomic_DNA"/>
</dbReference>
<dbReference type="PANTHER" id="PTHR30250:SF21">
    <property type="entry name" value="LIPID II FLIPPASE MURJ"/>
    <property type="match status" value="1"/>
</dbReference>
<feature type="transmembrane region" description="Helical" evidence="6">
    <location>
        <begin position="118"/>
        <end position="138"/>
    </location>
</feature>
<proteinExistence type="predicted"/>
<dbReference type="RefSeq" id="WP_202767721.1">
    <property type="nucleotide sequence ID" value="NZ_JAESWA010000022.1"/>
</dbReference>
<dbReference type="PANTHER" id="PTHR30250">
    <property type="entry name" value="PST FAMILY PREDICTED COLANIC ACID TRANSPORTER"/>
    <property type="match status" value="1"/>
</dbReference>
<dbReference type="CDD" id="cd13124">
    <property type="entry name" value="MATE_SpoVB_like"/>
    <property type="match status" value="1"/>
</dbReference>
<dbReference type="InterPro" id="IPR002797">
    <property type="entry name" value="Polysacc_synth"/>
</dbReference>
<keyword evidence="8" id="KW-1185">Reference proteome</keyword>
<evidence type="ECO:0000313" key="8">
    <source>
        <dbReference type="Proteomes" id="UP000623681"/>
    </source>
</evidence>
<evidence type="ECO:0000313" key="7">
    <source>
        <dbReference type="EMBL" id="MBL4932359.1"/>
    </source>
</evidence>
<feature type="transmembrane region" description="Helical" evidence="6">
    <location>
        <begin position="232"/>
        <end position="252"/>
    </location>
</feature>
<feature type="transmembrane region" description="Helical" evidence="6">
    <location>
        <begin position="386"/>
        <end position="405"/>
    </location>
</feature>
<feature type="transmembrane region" description="Helical" evidence="6">
    <location>
        <begin position="452"/>
        <end position="471"/>
    </location>
</feature>
<feature type="transmembrane region" description="Helical" evidence="6">
    <location>
        <begin position="411"/>
        <end position="431"/>
    </location>
</feature>
<name>A0A937FFE6_9CLOT</name>
<feature type="transmembrane region" description="Helical" evidence="6">
    <location>
        <begin position="50"/>
        <end position="70"/>
    </location>
</feature>
<evidence type="ECO:0000256" key="3">
    <source>
        <dbReference type="ARBA" id="ARBA00022692"/>
    </source>
</evidence>
<comment type="subcellular location">
    <subcellularLocation>
        <location evidence="1">Cell membrane</location>
        <topology evidence="1">Multi-pass membrane protein</topology>
    </subcellularLocation>
</comment>
<keyword evidence="2" id="KW-1003">Cell membrane</keyword>
<protein>
    <submittedName>
        <fullName evidence="7">Polysaccharide biosynthesis protein</fullName>
    </submittedName>
</protein>
<evidence type="ECO:0000256" key="5">
    <source>
        <dbReference type="ARBA" id="ARBA00023136"/>
    </source>
</evidence>
<feature type="transmembrane region" description="Helical" evidence="6">
    <location>
        <begin position="91"/>
        <end position="112"/>
    </location>
</feature>
<sequence>MKEQSTTKGFAVLSAAGFLVKILSVLYVPILTRILGDQGYGIYSKTYDVFIFIYAVANSGMQPAICKVVSELSALGRERDALRAFRIARKLLLGIGLLFTILLIVLAKPIAAQAQSDITYGLIALSPTIVISSTLVAYRGYFNGKNQMNSLAASQVLEQLINVFVSLLFAFLLVKNSLALGSAGGTIGTSVGALVACIYLMVIFEIKHFSREAIKQPITGKKISNKKIIKKIIQYGLPITLSAGLSNFGALVDMSNVSGRLMHIGLTKENADILYGLLSKYKNLMYVPLIFITALGSAVLPAISKAVILNDRKNVKSKINFALRLTYGITIPAAFGLSVLNEYIYLGFYGNSRGSSLMIFGAFVVIFMGLSQIEITILQSLGKFKFLLLSLFFGIVGKIVTNYFLIGIKSINIYGAVIGGFVCFIIPVVMNHRKLQQTVRVKIPLIRLALKPLFASVVMSLVLFGLDKFFLFLLPHSITSNRMVITLLTFVYIALGGFIYLYLMIMTKGIRKSDIEGISPKALKVIPGFMKRKLR</sequence>
<dbReference type="InterPro" id="IPR024923">
    <property type="entry name" value="PG_synth_SpoVB"/>
</dbReference>
<dbReference type="PIRSF" id="PIRSF038958">
    <property type="entry name" value="PG_synth_SpoVB"/>
    <property type="match status" value="1"/>
</dbReference>
<keyword evidence="5 6" id="KW-0472">Membrane</keyword>
<organism evidence="7 8">
    <name type="scientific">Clostridium paridis</name>
    <dbReference type="NCBI Taxonomy" id="2803863"/>
    <lineage>
        <taxon>Bacteria</taxon>
        <taxon>Bacillati</taxon>
        <taxon>Bacillota</taxon>
        <taxon>Clostridia</taxon>
        <taxon>Eubacteriales</taxon>
        <taxon>Clostridiaceae</taxon>
        <taxon>Clostridium</taxon>
    </lineage>
</organism>
<dbReference type="InterPro" id="IPR050833">
    <property type="entry name" value="Poly_Biosynth_Transport"/>
</dbReference>